<evidence type="ECO:0000313" key="2">
    <source>
        <dbReference type="EMBL" id="KAL0453148.1"/>
    </source>
</evidence>
<sequence length="176" mass="18914">MGKSESGRDAGNTVPDMRGKVKLDTSGDFEKGFHPYFQFPFNWSDSNSQNFVFCPNNSDSKLGVDLANNPSGKIRGMSSFTNSSNESADIQIQFQNACLNGAFVFGGLKGKGGLNSGGSANLANDANQLNKAKAEDCNDFGQDNRDTGSDINTKFQNSSISGASFEKDRAFSCQMR</sequence>
<reference evidence="2" key="2">
    <citation type="journal article" date="2024" name="Plant">
        <title>Genomic evolution and insights into agronomic trait innovations of Sesamum species.</title>
        <authorList>
            <person name="Miao H."/>
            <person name="Wang L."/>
            <person name="Qu L."/>
            <person name="Liu H."/>
            <person name="Sun Y."/>
            <person name="Le M."/>
            <person name="Wang Q."/>
            <person name="Wei S."/>
            <person name="Zheng Y."/>
            <person name="Lin W."/>
            <person name="Duan Y."/>
            <person name="Cao H."/>
            <person name="Xiong S."/>
            <person name="Wang X."/>
            <person name="Wei L."/>
            <person name="Li C."/>
            <person name="Ma Q."/>
            <person name="Ju M."/>
            <person name="Zhao R."/>
            <person name="Li G."/>
            <person name="Mu C."/>
            <person name="Tian Q."/>
            <person name="Mei H."/>
            <person name="Zhang T."/>
            <person name="Gao T."/>
            <person name="Zhang H."/>
        </authorList>
    </citation>
    <scope>NUCLEOTIDE SEQUENCE</scope>
    <source>
        <strain evidence="2">KEN1</strain>
    </source>
</reference>
<gene>
    <name evidence="2" type="ORF">Slati_1292900</name>
</gene>
<proteinExistence type="predicted"/>
<dbReference type="AlphaFoldDB" id="A0AAW2XGR4"/>
<accession>A0AAW2XGR4</accession>
<evidence type="ECO:0000256" key="1">
    <source>
        <dbReference type="SAM" id="MobiDB-lite"/>
    </source>
</evidence>
<reference evidence="2" key="1">
    <citation type="submission" date="2020-06" db="EMBL/GenBank/DDBJ databases">
        <authorList>
            <person name="Li T."/>
            <person name="Hu X."/>
            <person name="Zhang T."/>
            <person name="Song X."/>
            <person name="Zhang H."/>
            <person name="Dai N."/>
            <person name="Sheng W."/>
            <person name="Hou X."/>
            <person name="Wei L."/>
        </authorList>
    </citation>
    <scope>NUCLEOTIDE SEQUENCE</scope>
    <source>
        <strain evidence="2">KEN1</strain>
        <tissue evidence="2">Leaf</tissue>
    </source>
</reference>
<comment type="caution">
    <text evidence="2">The sequence shown here is derived from an EMBL/GenBank/DDBJ whole genome shotgun (WGS) entry which is preliminary data.</text>
</comment>
<organism evidence="2">
    <name type="scientific">Sesamum latifolium</name>
    <dbReference type="NCBI Taxonomy" id="2727402"/>
    <lineage>
        <taxon>Eukaryota</taxon>
        <taxon>Viridiplantae</taxon>
        <taxon>Streptophyta</taxon>
        <taxon>Embryophyta</taxon>
        <taxon>Tracheophyta</taxon>
        <taxon>Spermatophyta</taxon>
        <taxon>Magnoliopsida</taxon>
        <taxon>eudicotyledons</taxon>
        <taxon>Gunneridae</taxon>
        <taxon>Pentapetalae</taxon>
        <taxon>asterids</taxon>
        <taxon>lamiids</taxon>
        <taxon>Lamiales</taxon>
        <taxon>Pedaliaceae</taxon>
        <taxon>Sesamum</taxon>
    </lineage>
</organism>
<feature type="region of interest" description="Disordered" evidence="1">
    <location>
        <begin position="1"/>
        <end position="21"/>
    </location>
</feature>
<dbReference type="EMBL" id="JACGWN010000004">
    <property type="protein sequence ID" value="KAL0453148.1"/>
    <property type="molecule type" value="Genomic_DNA"/>
</dbReference>
<protein>
    <submittedName>
        <fullName evidence="2">Uncharacterized protein</fullName>
    </submittedName>
</protein>
<name>A0AAW2XGR4_9LAMI</name>